<evidence type="ECO:0000256" key="10">
    <source>
        <dbReference type="SAM" id="SignalP"/>
    </source>
</evidence>
<name>A0AAV6FQD4_9TELE</name>
<feature type="chain" id="PRO_5043641485" description="UPAR/Ly6 domain-containing protein" evidence="10">
    <location>
        <begin position="21"/>
        <end position="134"/>
    </location>
</feature>
<dbReference type="InterPro" id="IPR016054">
    <property type="entry name" value="LY6_UPA_recep-like"/>
</dbReference>
<keyword evidence="4 10" id="KW-0732">Signal</keyword>
<keyword evidence="2" id="KW-1003">Cell membrane</keyword>
<keyword evidence="3" id="KW-0336">GPI-anchor</keyword>
<protein>
    <recommendedName>
        <fullName evidence="11">UPAR/Ly6 domain-containing protein</fullName>
    </recommendedName>
</protein>
<reference evidence="12" key="1">
    <citation type="submission" date="2020-10" db="EMBL/GenBank/DDBJ databases">
        <title>Chromosome-scale genome assembly of the Allis shad, Alosa alosa.</title>
        <authorList>
            <person name="Margot Z."/>
            <person name="Christophe K."/>
            <person name="Cabau C."/>
            <person name="Louis A."/>
            <person name="Berthelot C."/>
            <person name="Parey E."/>
            <person name="Roest Crollius H."/>
            <person name="Montfort J."/>
            <person name="Robinson-Rechavi M."/>
            <person name="Bucao C."/>
            <person name="Bouchez O."/>
            <person name="Gislard M."/>
            <person name="Lluch J."/>
            <person name="Milhes M."/>
            <person name="Lampietro C."/>
            <person name="Lopez Roques C."/>
            <person name="Donnadieu C."/>
            <person name="Braasch I."/>
            <person name="Desvignes T."/>
            <person name="Postlethwait J."/>
            <person name="Bobe J."/>
            <person name="Guiguen Y."/>
        </authorList>
    </citation>
    <scope>NUCLEOTIDE SEQUENCE</scope>
    <source>
        <strain evidence="12">M-15738</strain>
        <tissue evidence="12">Blood</tissue>
    </source>
</reference>
<keyword evidence="7" id="KW-0325">Glycoprotein</keyword>
<evidence type="ECO:0000256" key="6">
    <source>
        <dbReference type="ARBA" id="ARBA00023157"/>
    </source>
</evidence>
<evidence type="ECO:0000313" key="12">
    <source>
        <dbReference type="EMBL" id="KAG5265068.1"/>
    </source>
</evidence>
<evidence type="ECO:0000256" key="4">
    <source>
        <dbReference type="ARBA" id="ARBA00022729"/>
    </source>
</evidence>
<organism evidence="12 13">
    <name type="scientific">Alosa alosa</name>
    <name type="common">allis shad</name>
    <dbReference type="NCBI Taxonomy" id="278164"/>
    <lineage>
        <taxon>Eukaryota</taxon>
        <taxon>Metazoa</taxon>
        <taxon>Chordata</taxon>
        <taxon>Craniata</taxon>
        <taxon>Vertebrata</taxon>
        <taxon>Euteleostomi</taxon>
        <taxon>Actinopterygii</taxon>
        <taxon>Neopterygii</taxon>
        <taxon>Teleostei</taxon>
        <taxon>Clupei</taxon>
        <taxon>Clupeiformes</taxon>
        <taxon>Clupeoidei</taxon>
        <taxon>Clupeidae</taxon>
        <taxon>Alosa</taxon>
    </lineage>
</organism>
<evidence type="ECO:0000256" key="7">
    <source>
        <dbReference type="ARBA" id="ARBA00023180"/>
    </source>
</evidence>
<evidence type="ECO:0000256" key="8">
    <source>
        <dbReference type="ARBA" id="ARBA00023288"/>
    </source>
</evidence>
<keyword evidence="13" id="KW-1185">Reference proteome</keyword>
<keyword evidence="8" id="KW-0449">Lipoprotein</keyword>
<evidence type="ECO:0000256" key="3">
    <source>
        <dbReference type="ARBA" id="ARBA00022622"/>
    </source>
</evidence>
<keyword evidence="6" id="KW-1015">Disulfide bond</keyword>
<dbReference type="Gene3D" id="2.10.60.10">
    <property type="entry name" value="CD59"/>
    <property type="match status" value="1"/>
</dbReference>
<dbReference type="GO" id="GO:0098552">
    <property type="term" value="C:side of membrane"/>
    <property type="evidence" value="ECO:0007669"/>
    <property type="project" value="UniProtKB-KW"/>
</dbReference>
<gene>
    <name evidence="12" type="ORF">AALO_G00261080</name>
</gene>
<dbReference type="Proteomes" id="UP000823561">
    <property type="component" value="Chromosome 20"/>
</dbReference>
<accession>A0AAV6FQD4</accession>
<evidence type="ECO:0000256" key="1">
    <source>
        <dbReference type="ARBA" id="ARBA00004609"/>
    </source>
</evidence>
<dbReference type="EMBL" id="JADWDJ010000020">
    <property type="protein sequence ID" value="KAG5265068.1"/>
    <property type="molecule type" value="Genomic_DNA"/>
</dbReference>
<evidence type="ECO:0000313" key="13">
    <source>
        <dbReference type="Proteomes" id="UP000823561"/>
    </source>
</evidence>
<proteinExistence type="inferred from homology"/>
<sequence length="134" mass="13612">MKTLLFGLLGLVASIYLAESLTCNKCSIGLVGVCISSSQETCSGNNTSCYTGRATFPSITGFSGFNTQGCLANSDCNVTSNGTILGATYQVSKTCCGSNKCNPVVISGAPSTYISTTMAIAAALTASVWGSAIF</sequence>
<dbReference type="SUPFAM" id="SSF57302">
    <property type="entry name" value="Snake toxin-like"/>
    <property type="match status" value="1"/>
</dbReference>
<comment type="subcellular location">
    <subcellularLocation>
        <location evidence="1">Cell membrane</location>
        <topology evidence="1">Lipid-anchor</topology>
        <topology evidence="1">GPI-anchor</topology>
    </subcellularLocation>
</comment>
<dbReference type="GO" id="GO:0005886">
    <property type="term" value="C:plasma membrane"/>
    <property type="evidence" value="ECO:0007669"/>
    <property type="project" value="UniProtKB-SubCell"/>
</dbReference>
<dbReference type="Pfam" id="PF00021">
    <property type="entry name" value="UPAR_LY6"/>
    <property type="match status" value="1"/>
</dbReference>
<evidence type="ECO:0000256" key="9">
    <source>
        <dbReference type="ARBA" id="ARBA00029446"/>
    </source>
</evidence>
<evidence type="ECO:0000256" key="5">
    <source>
        <dbReference type="ARBA" id="ARBA00023136"/>
    </source>
</evidence>
<dbReference type="InterPro" id="IPR046354">
    <property type="entry name" value="SPACA4/Bouncer"/>
</dbReference>
<dbReference type="GO" id="GO:0035036">
    <property type="term" value="P:sperm-egg recognition"/>
    <property type="evidence" value="ECO:0007669"/>
    <property type="project" value="TreeGrafter"/>
</dbReference>
<dbReference type="PANTHER" id="PTHR47613:SF1">
    <property type="entry name" value="SPERM ACROSOME MEMBRANE-ASSOCIATED PROTEIN 4"/>
    <property type="match status" value="1"/>
</dbReference>
<evidence type="ECO:0000256" key="2">
    <source>
        <dbReference type="ARBA" id="ARBA00022475"/>
    </source>
</evidence>
<dbReference type="PANTHER" id="PTHR47613">
    <property type="entry name" value="SPERM ACROSOME MEMBRANE-ASSOCIATED PROTEIN 4"/>
    <property type="match status" value="1"/>
</dbReference>
<dbReference type="InterPro" id="IPR045860">
    <property type="entry name" value="Snake_toxin-like_sf"/>
</dbReference>
<dbReference type="AlphaFoldDB" id="A0AAV6FQD4"/>
<comment type="caution">
    <text evidence="12">The sequence shown here is derived from an EMBL/GenBank/DDBJ whole genome shotgun (WGS) entry which is preliminary data.</text>
</comment>
<feature type="domain" description="UPAR/Ly6" evidence="11">
    <location>
        <begin position="20"/>
        <end position="102"/>
    </location>
</feature>
<evidence type="ECO:0000259" key="11">
    <source>
        <dbReference type="Pfam" id="PF00021"/>
    </source>
</evidence>
<comment type="similarity">
    <text evidence="9">Belongs to the SPACA4/bouncer family.</text>
</comment>
<keyword evidence="5" id="KW-0472">Membrane</keyword>
<feature type="signal peptide" evidence="10">
    <location>
        <begin position="1"/>
        <end position="20"/>
    </location>
</feature>